<organism evidence="2">
    <name type="scientific">Oceaniferula spumae</name>
    <dbReference type="NCBI Taxonomy" id="2979115"/>
    <lineage>
        <taxon>Bacteria</taxon>
        <taxon>Pseudomonadati</taxon>
        <taxon>Verrucomicrobiota</taxon>
        <taxon>Verrucomicrobiia</taxon>
        <taxon>Verrucomicrobiales</taxon>
        <taxon>Verrucomicrobiaceae</taxon>
        <taxon>Oceaniferula</taxon>
    </lineage>
</organism>
<accession>A0AAT9FHM2</accession>
<proteinExistence type="predicted"/>
<gene>
    <name evidence="2" type="ORF">NT6N_05110</name>
</gene>
<evidence type="ECO:0000313" key="2">
    <source>
        <dbReference type="EMBL" id="BDS05471.1"/>
    </source>
</evidence>
<evidence type="ECO:0000256" key="1">
    <source>
        <dbReference type="SAM" id="MobiDB-lite"/>
    </source>
</evidence>
<sequence>MDTYSLILDASPFLSTQKVKPKDGDRFLLSHRPSNSLDPPELKYRNA</sequence>
<feature type="region of interest" description="Disordered" evidence="1">
    <location>
        <begin position="24"/>
        <end position="47"/>
    </location>
</feature>
<dbReference type="KEGG" id="osu:NT6N_05110"/>
<dbReference type="EMBL" id="AP026866">
    <property type="protein sequence ID" value="BDS05471.1"/>
    <property type="molecule type" value="Genomic_DNA"/>
</dbReference>
<dbReference type="AlphaFoldDB" id="A0AAT9FHM2"/>
<protein>
    <submittedName>
        <fullName evidence="2">Uncharacterized protein</fullName>
    </submittedName>
</protein>
<reference evidence="2" key="1">
    <citation type="submission" date="2024-07" db="EMBL/GenBank/DDBJ databases">
        <title>Complete genome sequence of Verrucomicrobiaceae bacterium NT6N.</title>
        <authorList>
            <person name="Huang C."/>
            <person name="Takami H."/>
            <person name="Hamasaki K."/>
        </authorList>
    </citation>
    <scope>NUCLEOTIDE SEQUENCE</scope>
    <source>
        <strain evidence="2">NT6N</strain>
    </source>
</reference>
<name>A0AAT9FHM2_9BACT</name>